<name>A0A2S8FNC0_9BACT</name>
<evidence type="ECO:0008006" key="6">
    <source>
        <dbReference type="Google" id="ProtNLM"/>
    </source>
</evidence>
<accession>A0A2S8FNC0</accession>
<dbReference type="SMART" id="SM00028">
    <property type="entry name" value="TPR"/>
    <property type="match status" value="5"/>
</dbReference>
<dbReference type="PROSITE" id="PS50005">
    <property type="entry name" value="TPR"/>
    <property type="match status" value="4"/>
</dbReference>
<dbReference type="PANTHER" id="PTHR44858:SF1">
    <property type="entry name" value="UDP-N-ACETYLGLUCOSAMINE--PEPTIDE N-ACETYLGLUCOSAMINYLTRANSFERASE SPINDLY-RELATED"/>
    <property type="match status" value="1"/>
</dbReference>
<dbReference type="InterPro" id="IPR050498">
    <property type="entry name" value="Ycf3"/>
</dbReference>
<comment type="caution">
    <text evidence="4">The sequence shown here is derived from an EMBL/GenBank/DDBJ whole genome shotgun (WGS) entry which is preliminary data.</text>
</comment>
<gene>
    <name evidence="4" type="ORF">C5Y98_15515</name>
</gene>
<evidence type="ECO:0000256" key="2">
    <source>
        <dbReference type="ARBA" id="ARBA00022803"/>
    </source>
</evidence>
<dbReference type="Gene3D" id="1.25.40.10">
    <property type="entry name" value="Tetratricopeptide repeat domain"/>
    <property type="match status" value="2"/>
</dbReference>
<protein>
    <recommendedName>
        <fullName evidence="6">Tetratricopeptide repeat protein</fullName>
    </recommendedName>
</protein>
<organism evidence="4 5">
    <name type="scientific">Blastopirellula marina</name>
    <dbReference type="NCBI Taxonomy" id="124"/>
    <lineage>
        <taxon>Bacteria</taxon>
        <taxon>Pseudomonadati</taxon>
        <taxon>Planctomycetota</taxon>
        <taxon>Planctomycetia</taxon>
        <taxon>Pirellulales</taxon>
        <taxon>Pirellulaceae</taxon>
        <taxon>Blastopirellula</taxon>
    </lineage>
</organism>
<dbReference type="Proteomes" id="UP000239388">
    <property type="component" value="Unassembled WGS sequence"/>
</dbReference>
<dbReference type="Pfam" id="PF13176">
    <property type="entry name" value="TPR_7"/>
    <property type="match status" value="1"/>
</dbReference>
<reference evidence="4 5" key="1">
    <citation type="submission" date="2018-02" db="EMBL/GenBank/DDBJ databases">
        <title>Comparative genomes isolates from brazilian mangrove.</title>
        <authorList>
            <person name="Araujo J.E."/>
            <person name="Taketani R.G."/>
            <person name="Silva M.C.P."/>
            <person name="Loureco M.V."/>
            <person name="Andreote F.D."/>
        </authorList>
    </citation>
    <scope>NUCLEOTIDE SEQUENCE [LARGE SCALE GENOMIC DNA]</scope>
    <source>
        <strain evidence="4 5">NAP PRIS-MGV</strain>
    </source>
</reference>
<evidence type="ECO:0000313" key="4">
    <source>
        <dbReference type="EMBL" id="PQO33647.1"/>
    </source>
</evidence>
<feature type="repeat" description="TPR" evidence="3">
    <location>
        <begin position="188"/>
        <end position="221"/>
    </location>
</feature>
<dbReference type="RefSeq" id="WP_105355280.1">
    <property type="nucleotide sequence ID" value="NZ_PUIB01000017.1"/>
</dbReference>
<evidence type="ECO:0000313" key="5">
    <source>
        <dbReference type="Proteomes" id="UP000239388"/>
    </source>
</evidence>
<dbReference type="InterPro" id="IPR019734">
    <property type="entry name" value="TPR_rpt"/>
</dbReference>
<dbReference type="AlphaFoldDB" id="A0A2S8FNC0"/>
<dbReference type="SUPFAM" id="SSF48452">
    <property type="entry name" value="TPR-like"/>
    <property type="match status" value="2"/>
</dbReference>
<proteinExistence type="predicted"/>
<dbReference type="OrthoDB" id="9790037at2"/>
<sequence>MQKTYLQTAFVGWIVLASTSLGLGQDVKALITEAAKLSDTAQTPEELTKIIDLCATSSHLQLAPAQVEYFNNLEAWARNKRGELYSAASLETDDPAEIRKFEAAALTDYTLAVQRNPKHWQAVHNRGLSYAVLGETEKALSDFDTAYRLNPKFDTALYNKAEMLYEGGKFADSLQAYQKVLKGNPRDVGAMTGQAHCFYRLENYESAMIAYGQAIKLAPENALVLANRADAYSDLGYWKEAILDYKQALTLEKDLPRAQQGLAWILATCPDDTFRNPELALRFAQAAVAQSSGVDFRFYDTLAAAEAAMGQFDTAQQRVGEAIKAAPRSEKPFLQHRLALYEKRQPYREPKR</sequence>
<dbReference type="Pfam" id="PF13432">
    <property type="entry name" value="TPR_16"/>
    <property type="match status" value="2"/>
</dbReference>
<feature type="repeat" description="TPR" evidence="3">
    <location>
        <begin position="120"/>
        <end position="153"/>
    </location>
</feature>
<evidence type="ECO:0000256" key="3">
    <source>
        <dbReference type="PROSITE-ProRule" id="PRU00339"/>
    </source>
</evidence>
<feature type="repeat" description="TPR" evidence="3">
    <location>
        <begin position="154"/>
        <end position="187"/>
    </location>
</feature>
<keyword evidence="1" id="KW-0677">Repeat</keyword>
<feature type="repeat" description="TPR" evidence="3">
    <location>
        <begin position="222"/>
        <end position="255"/>
    </location>
</feature>
<dbReference type="EMBL" id="PUIB01000017">
    <property type="protein sequence ID" value="PQO33647.1"/>
    <property type="molecule type" value="Genomic_DNA"/>
</dbReference>
<keyword evidence="2 3" id="KW-0802">TPR repeat</keyword>
<dbReference type="PANTHER" id="PTHR44858">
    <property type="entry name" value="TETRATRICOPEPTIDE REPEAT PROTEIN 6"/>
    <property type="match status" value="1"/>
</dbReference>
<dbReference type="InterPro" id="IPR011990">
    <property type="entry name" value="TPR-like_helical_dom_sf"/>
</dbReference>
<evidence type="ECO:0000256" key="1">
    <source>
        <dbReference type="ARBA" id="ARBA00022737"/>
    </source>
</evidence>